<dbReference type="PANTHER" id="PTHR45749:SF35">
    <property type="entry name" value="AC-LIKE TRANSPOSASE-RELATED"/>
    <property type="match status" value="1"/>
</dbReference>
<gene>
    <name evidence="1" type="ORF">GSONMT00022057001</name>
</gene>
<dbReference type="Proteomes" id="UP000193380">
    <property type="component" value="Unassembled WGS sequence"/>
</dbReference>
<organism evidence="1 2">
    <name type="scientific">Oncorhynchus mykiss</name>
    <name type="common">Rainbow trout</name>
    <name type="synonym">Salmo gairdneri</name>
    <dbReference type="NCBI Taxonomy" id="8022"/>
    <lineage>
        <taxon>Eukaryota</taxon>
        <taxon>Metazoa</taxon>
        <taxon>Chordata</taxon>
        <taxon>Craniata</taxon>
        <taxon>Vertebrata</taxon>
        <taxon>Euteleostomi</taxon>
        <taxon>Actinopterygii</taxon>
        <taxon>Neopterygii</taxon>
        <taxon>Teleostei</taxon>
        <taxon>Protacanthopterygii</taxon>
        <taxon>Salmoniformes</taxon>
        <taxon>Salmonidae</taxon>
        <taxon>Salmoninae</taxon>
        <taxon>Oncorhynchus</taxon>
    </lineage>
</organism>
<dbReference type="EMBL" id="FR905348">
    <property type="protein sequence ID" value="CDQ78603.1"/>
    <property type="molecule type" value="Genomic_DNA"/>
</dbReference>
<dbReference type="PANTHER" id="PTHR45749">
    <property type="match status" value="1"/>
</dbReference>
<dbReference type="PaxDb" id="8022-A0A060XG62"/>
<reference evidence="1" key="2">
    <citation type="submission" date="2014-03" db="EMBL/GenBank/DDBJ databases">
        <authorList>
            <person name="Genoscope - CEA"/>
        </authorList>
    </citation>
    <scope>NUCLEOTIDE SEQUENCE</scope>
</reference>
<dbReference type="AlphaFoldDB" id="A0A060XG62"/>
<name>A0A060XG62_ONCMY</name>
<evidence type="ECO:0000313" key="2">
    <source>
        <dbReference type="Proteomes" id="UP000193380"/>
    </source>
</evidence>
<proteinExistence type="predicted"/>
<dbReference type="STRING" id="8022.A0A060XG62"/>
<protein>
    <submittedName>
        <fullName evidence="1">Uncharacterized protein</fullName>
    </submittedName>
</protein>
<reference evidence="1" key="1">
    <citation type="journal article" date="2014" name="Nat. Commun.">
        <title>The rainbow trout genome provides novel insights into evolution after whole-genome duplication in vertebrates.</title>
        <authorList>
            <person name="Berthelot C."/>
            <person name="Brunet F."/>
            <person name="Chalopin D."/>
            <person name="Juanchich A."/>
            <person name="Bernard M."/>
            <person name="Noel B."/>
            <person name="Bento P."/>
            <person name="Da Silva C."/>
            <person name="Labadie K."/>
            <person name="Alberti A."/>
            <person name="Aury J.M."/>
            <person name="Louis A."/>
            <person name="Dehais P."/>
            <person name="Bardou P."/>
            <person name="Montfort J."/>
            <person name="Klopp C."/>
            <person name="Cabau C."/>
            <person name="Gaspin C."/>
            <person name="Thorgaard G.H."/>
            <person name="Boussaha M."/>
            <person name="Quillet E."/>
            <person name="Guyomard R."/>
            <person name="Galiana D."/>
            <person name="Bobe J."/>
            <person name="Volff J.N."/>
            <person name="Genet C."/>
            <person name="Wincker P."/>
            <person name="Jaillon O."/>
            <person name="Roest Crollius H."/>
            <person name="Guiguen Y."/>
        </authorList>
    </citation>
    <scope>NUCLEOTIDE SEQUENCE [LARGE SCALE GENOMIC DNA]</scope>
</reference>
<accession>A0A060XG62</accession>
<evidence type="ECO:0000313" key="1">
    <source>
        <dbReference type="EMBL" id="CDQ78603.1"/>
    </source>
</evidence>
<sequence>MPKANGLLTERLPTGQQLLQRLIALIRLKATQNIALRGTPDWLNKPNNGNILKFVVMLGIFDGIMKKHVRRIQSKETHVNYLGKRIQNGIVDMLAQEFQQAVCSELKAAKYVSIILDCTPDKSKTDQMTTVVHFVSTEEDGSVRTREHFLEFSELLDSTGWA</sequence>